<reference evidence="1 2" key="1">
    <citation type="submission" date="2020-08" db="EMBL/GenBank/DDBJ databases">
        <title>Genomic Encyclopedia of Type Strains, Phase IV (KMG-IV): sequencing the most valuable type-strain genomes for metagenomic binning, comparative biology and taxonomic classification.</title>
        <authorList>
            <person name="Goeker M."/>
        </authorList>
    </citation>
    <scope>NUCLEOTIDE SEQUENCE [LARGE SCALE GENOMIC DNA]</scope>
    <source>
        <strain evidence="1 2">DSM 10633</strain>
    </source>
</reference>
<keyword evidence="2" id="KW-1185">Reference proteome</keyword>
<dbReference type="EMBL" id="JACHGZ010000016">
    <property type="protein sequence ID" value="MBB5149187.1"/>
    <property type="molecule type" value="Genomic_DNA"/>
</dbReference>
<comment type="caution">
    <text evidence="1">The sequence shown here is derived from an EMBL/GenBank/DDBJ whole genome shotgun (WGS) entry which is preliminary data.</text>
</comment>
<protein>
    <recommendedName>
        <fullName evidence="3">DUF1850 domain-containing protein</fullName>
    </recommendedName>
</protein>
<accession>A0A840PTH6</accession>
<dbReference type="Pfam" id="PF08905">
    <property type="entry name" value="DUF1850"/>
    <property type="match status" value="1"/>
</dbReference>
<dbReference type="InterPro" id="IPR015001">
    <property type="entry name" value="DUF1850"/>
</dbReference>
<evidence type="ECO:0000313" key="2">
    <source>
        <dbReference type="Proteomes" id="UP000557217"/>
    </source>
</evidence>
<gene>
    <name evidence="1" type="ORF">HNR36_001575</name>
</gene>
<evidence type="ECO:0008006" key="3">
    <source>
        <dbReference type="Google" id="ProtNLM"/>
    </source>
</evidence>
<evidence type="ECO:0000313" key="1">
    <source>
        <dbReference type="EMBL" id="MBB5149187.1"/>
    </source>
</evidence>
<dbReference type="Proteomes" id="UP000557217">
    <property type="component" value="Unassembled WGS sequence"/>
</dbReference>
<sequence length="163" mass="18621">MMNKVSKTLLMGGTGFLVLLFLSHLIKFPLLTFEIKDHLLWSTNKHFAIKWIHSVEKEEWVEFYEIKEDALLLTKTKFKTFGAGVPSTPKESKQAALIDGFVELEINRSFPSIQLVVSENVKSTLIIDDKEILLYELAGDYEPVTISIQTISLWDMLLKGECL</sequence>
<proteinExistence type="predicted"/>
<dbReference type="RefSeq" id="WP_016838934.1">
    <property type="nucleotide sequence ID" value="NZ_JAAXPW010000017.1"/>
</dbReference>
<dbReference type="AlphaFoldDB" id="A0A840PTH6"/>
<name>A0A840PTH6_URETH</name>
<organism evidence="1 2">
    <name type="scientific">Ureibacillus thermosphaericus</name>
    <dbReference type="NCBI Taxonomy" id="51173"/>
    <lineage>
        <taxon>Bacteria</taxon>
        <taxon>Bacillati</taxon>
        <taxon>Bacillota</taxon>
        <taxon>Bacilli</taxon>
        <taxon>Bacillales</taxon>
        <taxon>Caryophanaceae</taxon>
        <taxon>Ureibacillus</taxon>
    </lineage>
</organism>